<proteinExistence type="predicted"/>
<evidence type="ECO:0000313" key="1">
    <source>
        <dbReference type="EMBL" id="MBR0799455.1"/>
    </source>
</evidence>
<organism evidence="1 2">
    <name type="scientific">Bradyrhizobium jicamae</name>
    <dbReference type="NCBI Taxonomy" id="280332"/>
    <lineage>
        <taxon>Bacteria</taxon>
        <taxon>Pseudomonadati</taxon>
        <taxon>Pseudomonadota</taxon>
        <taxon>Alphaproteobacteria</taxon>
        <taxon>Hyphomicrobiales</taxon>
        <taxon>Nitrobacteraceae</taxon>
        <taxon>Bradyrhizobium</taxon>
    </lineage>
</organism>
<sequence length="144" mass="16234">MNEHFQALPIDHRHAIAAYPLVFMHDASISTEQWLQFVHERCRDGSPQAGLIAIRDCRGVIHAVFSYRIDCDLRVRRRLNIGDLIVAHLPGSQIDNAVATVVADVSAQFGCQTVTIERPFMTLHRPRTGCPTTDALKHGRRRVN</sequence>
<comment type="caution">
    <text evidence="1">The sequence shown here is derived from an EMBL/GenBank/DDBJ whole genome shotgun (WGS) entry which is preliminary data.</text>
</comment>
<dbReference type="EMBL" id="JAFCJH010000039">
    <property type="protein sequence ID" value="MBR0799455.1"/>
    <property type="molecule type" value="Genomic_DNA"/>
</dbReference>
<accession>A0ABS5FRM4</accession>
<evidence type="ECO:0000313" key="2">
    <source>
        <dbReference type="Proteomes" id="UP001315278"/>
    </source>
</evidence>
<name>A0ABS5FRM4_9BRAD</name>
<protein>
    <submittedName>
        <fullName evidence="1">Uncharacterized protein</fullName>
    </submittedName>
</protein>
<dbReference type="Proteomes" id="UP001315278">
    <property type="component" value="Unassembled WGS sequence"/>
</dbReference>
<dbReference type="RefSeq" id="WP_212494272.1">
    <property type="nucleotide sequence ID" value="NZ_JAFCJH010000039.1"/>
</dbReference>
<gene>
    <name evidence="1" type="ORF">JQ615_29180</name>
</gene>
<keyword evidence="2" id="KW-1185">Reference proteome</keyword>
<reference evidence="2" key="1">
    <citation type="journal article" date="2021" name="ISME J.">
        <title>Evolutionary origin and ecological implication of a unique nif island in free-living Bradyrhizobium lineages.</title>
        <authorList>
            <person name="Tao J."/>
        </authorList>
    </citation>
    <scope>NUCLEOTIDE SEQUENCE [LARGE SCALE GENOMIC DNA]</scope>
    <source>
        <strain evidence="2">SZCCT0434</strain>
    </source>
</reference>